<reference evidence="10" key="1">
    <citation type="journal article" date="2021" name="Nat. Commun.">
        <title>Genetic determinants of endophytism in the Arabidopsis root mycobiome.</title>
        <authorList>
            <person name="Mesny F."/>
            <person name="Miyauchi S."/>
            <person name="Thiergart T."/>
            <person name="Pickel B."/>
            <person name="Atanasova L."/>
            <person name="Karlsson M."/>
            <person name="Huettel B."/>
            <person name="Barry K.W."/>
            <person name="Haridas S."/>
            <person name="Chen C."/>
            <person name="Bauer D."/>
            <person name="Andreopoulos W."/>
            <person name="Pangilinan J."/>
            <person name="LaButti K."/>
            <person name="Riley R."/>
            <person name="Lipzen A."/>
            <person name="Clum A."/>
            <person name="Drula E."/>
            <person name="Henrissat B."/>
            <person name="Kohler A."/>
            <person name="Grigoriev I.V."/>
            <person name="Martin F.M."/>
            <person name="Hacquard S."/>
        </authorList>
    </citation>
    <scope>NUCLEOTIDE SEQUENCE</scope>
    <source>
        <strain evidence="10">MPI-CAGE-CH-0235</strain>
    </source>
</reference>
<evidence type="ECO:0000313" key="11">
    <source>
        <dbReference type="Proteomes" id="UP000813444"/>
    </source>
</evidence>
<evidence type="ECO:0000256" key="1">
    <source>
        <dbReference type="ARBA" id="ARBA00002154"/>
    </source>
</evidence>
<evidence type="ECO:0000256" key="9">
    <source>
        <dbReference type="SAM" id="Phobius"/>
    </source>
</evidence>
<dbReference type="InterPro" id="IPR051523">
    <property type="entry name" value="KISH_domain"/>
</dbReference>
<dbReference type="EMBL" id="JAGPNK010000004">
    <property type="protein sequence ID" value="KAH7323017.1"/>
    <property type="molecule type" value="Genomic_DNA"/>
</dbReference>
<accession>A0A8K0SW55</accession>
<evidence type="ECO:0000256" key="3">
    <source>
        <dbReference type="ARBA" id="ARBA00008961"/>
    </source>
</evidence>
<comment type="caution">
    <text evidence="10">The sequence shown here is derived from an EMBL/GenBank/DDBJ whole genome shotgun (WGS) entry which is preliminary data.</text>
</comment>
<proteinExistence type="inferred from homology"/>
<feature type="transmembrane region" description="Helical" evidence="9">
    <location>
        <begin position="16"/>
        <end position="37"/>
    </location>
</feature>
<evidence type="ECO:0000256" key="4">
    <source>
        <dbReference type="ARBA" id="ARBA00022692"/>
    </source>
</evidence>
<dbReference type="OrthoDB" id="10034655at2759"/>
<protein>
    <submittedName>
        <fullName evidence="10">Uncharacterized protein</fullName>
    </submittedName>
</protein>
<evidence type="ECO:0000256" key="2">
    <source>
        <dbReference type="ARBA" id="ARBA00004614"/>
    </source>
</evidence>
<dbReference type="PANTHER" id="PTHR13229">
    <property type="entry name" value="PROTEIN KISH-A"/>
    <property type="match status" value="1"/>
</dbReference>
<name>A0A8K0SW55_9HYPO</name>
<gene>
    <name evidence="10" type="ORF">B0I35DRAFT_476913</name>
</gene>
<keyword evidence="8 9" id="KW-0472">Membrane</keyword>
<dbReference type="Proteomes" id="UP000813444">
    <property type="component" value="Unassembled WGS sequence"/>
</dbReference>
<dbReference type="AlphaFoldDB" id="A0A8K0SW55"/>
<dbReference type="GO" id="GO:0000139">
    <property type="term" value="C:Golgi membrane"/>
    <property type="evidence" value="ECO:0007669"/>
    <property type="project" value="UniProtKB-SubCell"/>
</dbReference>
<evidence type="ECO:0000256" key="8">
    <source>
        <dbReference type="ARBA" id="ARBA00023136"/>
    </source>
</evidence>
<evidence type="ECO:0000256" key="5">
    <source>
        <dbReference type="ARBA" id="ARBA00022729"/>
    </source>
</evidence>
<dbReference type="InterPro" id="IPR009653">
    <property type="entry name" value="Ksh1"/>
</dbReference>
<comment type="function">
    <text evidence="1">Involved in the early part of the secretory pathway.</text>
</comment>
<feature type="transmembrane region" description="Helical" evidence="9">
    <location>
        <begin position="157"/>
        <end position="174"/>
    </location>
</feature>
<keyword evidence="11" id="KW-1185">Reference proteome</keyword>
<comment type="subcellular location">
    <subcellularLocation>
        <location evidence="2">Golgi apparatus membrane</location>
        <topology evidence="2">Single-pass type I membrane protein</topology>
    </subcellularLocation>
</comment>
<comment type="similarity">
    <text evidence="3">Belongs to the KISH family.</text>
</comment>
<evidence type="ECO:0000313" key="10">
    <source>
        <dbReference type="EMBL" id="KAH7323017.1"/>
    </source>
</evidence>
<keyword evidence="5" id="KW-0732">Signal</keyword>
<evidence type="ECO:0000256" key="6">
    <source>
        <dbReference type="ARBA" id="ARBA00022989"/>
    </source>
</evidence>
<keyword evidence="6 9" id="KW-1133">Transmembrane helix</keyword>
<feature type="transmembrane region" description="Helical" evidence="9">
    <location>
        <begin position="114"/>
        <end position="132"/>
    </location>
</feature>
<keyword evidence="7" id="KW-0333">Golgi apparatus</keyword>
<evidence type="ECO:0000256" key="7">
    <source>
        <dbReference type="ARBA" id="ARBA00023034"/>
    </source>
</evidence>
<sequence>MSDAKATNSHSVFERILQLVQTLALTGILVVLAMLLVEVRRFTSDDHGVAIRIANSEGLPVRMVFGGTGSSSQNPFYISSVGLGNSFDPLWIRVDQIRPTDIAKMTALFKFESLILVLLLAICTSAYVHQIFPRILDSNKTGFFGIMWKFARIGERLSPYISIACVVMATRLLLGMDQS</sequence>
<keyword evidence="4 9" id="KW-0812">Transmembrane</keyword>
<dbReference type="Pfam" id="PF06842">
    <property type="entry name" value="DUF1242"/>
    <property type="match status" value="1"/>
</dbReference>
<organism evidence="10 11">
    <name type="scientific">Stachybotrys elegans</name>
    <dbReference type="NCBI Taxonomy" id="80388"/>
    <lineage>
        <taxon>Eukaryota</taxon>
        <taxon>Fungi</taxon>
        <taxon>Dikarya</taxon>
        <taxon>Ascomycota</taxon>
        <taxon>Pezizomycotina</taxon>
        <taxon>Sordariomycetes</taxon>
        <taxon>Hypocreomycetidae</taxon>
        <taxon>Hypocreales</taxon>
        <taxon>Stachybotryaceae</taxon>
        <taxon>Stachybotrys</taxon>
    </lineage>
</organism>